<feature type="binding site" evidence="14">
    <location>
        <position position="226"/>
    </location>
    <ligand>
        <name>Na(+)</name>
        <dbReference type="ChEBI" id="CHEBI:29101"/>
        <label>1</label>
    </ligand>
</feature>
<evidence type="ECO:0000256" key="6">
    <source>
        <dbReference type="ARBA" id="ARBA00022723"/>
    </source>
</evidence>
<evidence type="ECO:0000256" key="9">
    <source>
        <dbReference type="ARBA" id="ARBA00022989"/>
    </source>
</evidence>
<dbReference type="GO" id="GO:0005330">
    <property type="term" value="F:dopamine:sodium symporter activity"/>
    <property type="evidence" value="ECO:0007669"/>
    <property type="project" value="TreeGrafter"/>
</dbReference>
<feature type="transmembrane region" description="Helical" evidence="16">
    <location>
        <begin position="69"/>
        <end position="89"/>
    </location>
</feature>
<keyword evidence="4" id="KW-1003">Cell membrane</keyword>
<keyword evidence="9 16" id="KW-1133">Transmembrane helix</keyword>
<evidence type="ECO:0000313" key="17">
    <source>
        <dbReference type="EMBL" id="EFN88758.1"/>
    </source>
</evidence>
<dbReference type="Proteomes" id="UP000008237">
    <property type="component" value="Unassembled WGS sequence"/>
</dbReference>
<dbReference type="STRING" id="610380.E2B665"/>
<keyword evidence="12" id="KW-1015">Disulfide bond</keyword>
<evidence type="ECO:0000256" key="16">
    <source>
        <dbReference type="SAM" id="Phobius"/>
    </source>
</evidence>
<feature type="binding site" evidence="14">
    <location>
        <position position="125"/>
    </location>
    <ligand>
        <name>Na(+)</name>
        <dbReference type="ChEBI" id="CHEBI:29101"/>
        <label>1</label>
    </ligand>
</feature>
<dbReference type="InterPro" id="IPR000175">
    <property type="entry name" value="Na/ntran_symport"/>
</dbReference>
<keyword evidence="10 14" id="KW-0915">Sodium</keyword>
<dbReference type="PANTHER" id="PTHR11616:SF320">
    <property type="entry name" value="SODIUM-DEPENDENT NORADRENALINE TRANSPORTER"/>
    <property type="match status" value="1"/>
</dbReference>
<evidence type="ECO:0000256" key="10">
    <source>
        <dbReference type="ARBA" id="ARBA00023053"/>
    </source>
</evidence>
<gene>
    <name evidence="17" type="ORF">EAI_12996</name>
</gene>
<dbReference type="Pfam" id="PF00209">
    <property type="entry name" value="SNF"/>
    <property type="match status" value="1"/>
</dbReference>
<evidence type="ECO:0000256" key="13">
    <source>
        <dbReference type="ARBA" id="ARBA00023180"/>
    </source>
</evidence>
<dbReference type="AlphaFoldDB" id="E2B665"/>
<evidence type="ECO:0000256" key="1">
    <source>
        <dbReference type="ARBA" id="ARBA00004651"/>
    </source>
</evidence>
<protein>
    <submittedName>
        <fullName evidence="17">Sodium-dependent dopamine transporter</fullName>
    </submittedName>
</protein>
<feature type="binding site" evidence="14">
    <location>
        <position position="225"/>
    </location>
    <ligand>
        <name>Na(+)</name>
        <dbReference type="ChEBI" id="CHEBI:29101"/>
        <label>1</label>
    </ligand>
</feature>
<feature type="compositionally biased region" description="Polar residues" evidence="15">
    <location>
        <begin position="356"/>
        <end position="365"/>
    </location>
</feature>
<evidence type="ECO:0000256" key="14">
    <source>
        <dbReference type="PIRSR" id="PIRSR600175-1"/>
    </source>
</evidence>
<keyword evidence="11 16" id="KW-0472">Membrane</keyword>
<dbReference type="GO" id="GO:0015874">
    <property type="term" value="P:norepinephrine transport"/>
    <property type="evidence" value="ECO:0007669"/>
    <property type="project" value="TreeGrafter"/>
</dbReference>
<proteinExistence type="inferred from homology"/>
<evidence type="ECO:0000313" key="18">
    <source>
        <dbReference type="Proteomes" id="UP000008237"/>
    </source>
</evidence>
<feature type="transmembrane region" description="Helical" evidence="16">
    <location>
        <begin position="151"/>
        <end position="176"/>
    </location>
</feature>
<organism evidence="18">
    <name type="scientific">Harpegnathos saltator</name>
    <name type="common">Jerdon's jumping ant</name>
    <dbReference type="NCBI Taxonomy" id="610380"/>
    <lineage>
        <taxon>Eukaryota</taxon>
        <taxon>Metazoa</taxon>
        <taxon>Ecdysozoa</taxon>
        <taxon>Arthropoda</taxon>
        <taxon>Hexapoda</taxon>
        <taxon>Insecta</taxon>
        <taxon>Pterygota</taxon>
        <taxon>Neoptera</taxon>
        <taxon>Endopterygota</taxon>
        <taxon>Hymenoptera</taxon>
        <taxon>Apocrita</taxon>
        <taxon>Aculeata</taxon>
        <taxon>Formicoidea</taxon>
        <taxon>Formicidae</taxon>
        <taxon>Ponerinae</taxon>
        <taxon>Ponerini</taxon>
        <taxon>Harpegnathos</taxon>
    </lineage>
</organism>
<feature type="compositionally biased region" description="Polar residues" evidence="15">
    <location>
        <begin position="329"/>
        <end position="345"/>
    </location>
</feature>
<keyword evidence="3" id="KW-0813">Transport</keyword>
<dbReference type="SUPFAM" id="SSF161070">
    <property type="entry name" value="SNF-like"/>
    <property type="match status" value="1"/>
</dbReference>
<evidence type="ECO:0000256" key="5">
    <source>
        <dbReference type="ARBA" id="ARBA00022692"/>
    </source>
</evidence>
<comment type="similarity">
    <text evidence="2">Belongs to the sodium:neurotransmitter symporter (SNF) (TC 2.A.22) family.</text>
</comment>
<keyword evidence="8" id="KW-0769">Symport</keyword>
<name>E2B665_HARSA</name>
<feature type="transmembrane region" description="Helical" evidence="16">
    <location>
        <begin position="39"/>
        <end position="57"/>
    </location>
</feature>
<dbReference type="GO" id="GO:0006865">
    <property type="term" value="P:amino acid transport"/>
    <property type="evidence" value="ECO:0007669"/>
    <property type="project" value="TreeGrafter"/>
</dbReference>
<evidence type="ECO:0000256" key="11">
    <source>
        <dbReference type="ARBA" id="ARBA00023136"/>
    </source>
</evidence>
<dbReference type="OrthoDB" id="6581954at2759"/>
<evidence type="ECO:0000256" key="3">
    <source>
        <dbReference type="ARBA" id="ARBA00022448"/>
    </source>
</evidence>
<feature type="binding site" evidence="14">
    <location>
        <position position="157"/>
    </location>
    <ligand>
        <name>Na(+)</name>
        <dbReference type="ChEBI" id="CHEBI:29101"/>
        <label>1</label>
    </ligand>
</feature>
<dbReference type="EMBL" id="GL445930">
    <property type="protein sequence ID" value="EFN88758.1"/>
    <property type="molecule type" value="Genomic_DNA"/>
</dbReference>
<dbReference type="GO" id="GO:0030424">
    <property type="term" value="C:axon"/>
    <property type="evidence" value="ECO:0007669"/>
    <property type="project" value="TreeGrafter"/>
</dbReference>
<dbReference type="GO" id="GO:0046872">
    <property type="term" value="F:metal ion binding"/>
    <property type="evidence" value="ECO:0007669"/>
    <property type="project" value="UniProtKB-KW"/>
</dbReference>
<keyword evidence="5 16" id="KW-0812">Transmembrane</keyword>
<keyword evidence="18" id="KW-1185">Reference proteome</keyword>
<feature type="compositionally biased region" description="Polar residues" evidence="15">
    <location>
        <begin position="298"/>
        <end position="314"/>
    </location>
</feature>
<evidence type="ECO:0000256" key="12">
    <source>
        <dbReference type="ARBA" id="ARBA00023157"/>
    </source>
</evidence>
<evidence type="ECO:0000256" key="15">
    <source>
        <dbReference type="SAM" id="MobiDB-lite"/>
    </source>
</evidence>
<feature type="transmembrane region" description="Helical" evidence="16">
    <location>
        <begin position="196"/>
        <end position="220"/>
    </location>
</feature>
<evidence type="ECO:0000256" key="2">
    <source>
        <dbReference type="ARBA" id="ARBA00006459"/>
    </source>
</evidence>
<dbReference type="PANTHER" id="PTHR11616">
    <property type="entry name" value="SODIUM/CHLORIDE DEPENDENT TRANSPORTER"/>
    <property type="match status" value="1"/>
</dbReference>
<dbReference type="GO" id="GO:0051583">
    <property type="term" value="P:dopamine uptake involved in synaptic transmission"/>
    <property type="evidence" value="ECO:0007669"/>
    <property type="project" value="TreeGrafter"/>
</dbReference>
<dbReference type="GO" id="GO:0032809">
    <property type="term" value="C:neuronal cell body membrane"/>
    <property type="evidence" value="ECO:0007669"/>
    <property type="project" value="TreeGrafter"/>
</dbReference>
<comment type="subcellular location">
    <subcellularLocation>
        <location evidence="1">Cell membrane</location>
        <topology evidence="1">Multi-pass membrane protein</topology>
    </subcellularLocation>
</comment>
<evidence type="ECO:0000256" key="4">
    <source>
        <dbReference type="ARBA" id="ARBA00022475"/>
    </source>
</evidence>
<feature type="binding site" evidence="14">
    <location>
        <position position="222"/>
    </location>
    <ligand>
        <name>Na(+)</name>
        <dbReference type="ChEBI" id="CHEBI:29101"/>
        <label>1</label>
    </ligand>
</feature>
<keyword evidence="7" id="KW-0532">Neurotransmitter transport</keyword>
<reference evidence="17 18" key="1">
    <citation type="journal article" date="2010" name="Science">
        <title>Genomic comparison of the ants Camponotus floridanus and Harpegnathos saltator.</title>
        <authorList>
            <person name="Bonasio R."/>
            <person name="Zhang G."/>
            <person name="Ye C."/>
            <person name="Mutti N.S."/>
            <person name="Fang X."/>
            <person name="Qin N."/>
            <person name="Donahue G."/>
            <person name="Yang P."/>
            <person name="Li Q."/>
            <person name="Li C."/>
            <person name="Zhang P."/>
            <person name="Huang Z."/>
            <person name="Berger S.L."/>
            <person name="Reinberg D."/>
            <person name="Wang J."/>
            <person name="Liebig J."/>
        </authorList>
    </citation>
    <scope>NUCLEOTIDE SEQUENCE [LARGE SCALE GENOMIC DNA]</scope>
    <source>
        <strain evidence="17 18">R22 G/1</strain>
    </source>
</reference>
<accession>E2B665</accession>
<evidence type="ECO:0000256" key="7">
    <source>
        <dbReference type="ARBA" id="ARBA00022775"/>
    </source>
</evidence>
<feature type="transmembrane region" description="Helical" evidence="16">
    <location>
        <begin position="118"/>
        <end position="139"/>
    </location>
</feature>
<dbReference type="PROSITE" id="PS50267">
    <property type="entry name" value="NA_NEUROTRAN_SYMP_3"/>
    <property type="match status" value="1"/>
</dbReference>
<dbReference type="InParanoid" id="E2B665"/>
<sequence length="365" mass="39388">MTSQNAADNHTVYTSAAHEYFNRAILELHESNGLHDLGAIKWDIALCLLVVYLVCYFSLWKGISTSGKVVWFTALFPYAVLLILLIRGVTLPGSTEGIRYYLNPNFSAITKAEVWVDAATQVFFSLGPGFGVLLAYASYNKYHNNVYKDALLTSLINSATSFIAGFVIFSVLGYMAHASGKSIQDVATEGPGLVFIVYPAAIATMPGSMFWALIFFMMLLTLGLDSSFGGSEAIITALSDEFPIIGNNREIFVACLFTLYFLVGLASCSQSQRNVILNENEIGGSGHASKDSLAMRESSGQDQTLGNSLQSRNDVTGPASKDNLAMKESSGQDQTLGNGSQSRNDVTGPASKDSLKTLTQAHLQD</sequence>
<keyword evidence="6 14" id="KW-0479">Metal-binding</keyword>
<dbReference type="GO" id="GO:0042734">
    <property type="term" value="C:presynaptic membrane"/>
    <property type="evidence" value="ECO:0007669"/>
    <property type="project" value="TreeGrafter"/>
</dbReference>
<keyword evidence="13" id="KW-0325">Glycoprotein</keyword>
<dbReference type="OMA" id="NISKRRW"/>
<dbReference type="InterPro" id="IPR037272">
    <property type="entry name" value="SNS_sf"/>
</dbReference>
<dbReference type="PRINTS" id="PR00176">
    <property type="entry name" value="NANEUSMPORT"/>
</dbReference>
<feature type="region of interest" description="Disordered" evidence="15">
    <location>
        <begin position="286"/>
        <end position="365"/>
    </location>
</feature>
<evidence type="ECO:0000256" key="8">
    <source>
        <dbReference type="ARBA" id="ARBA00022847"/>
    </source>
</evidence>